<dbReference type="PANTHER" id="PTHR47503">
    <property type="entry name" value="PURKINJE CELL PROTEIN 2"/>
    <property type="match status" value="1"/>
</dbReference>
<dbReference type="PROSITE" id="PS50877">
    <property type="entry name" value="GOLOCO"/>
    <property type="match status" value="2"/>
</dbReference>
<dbReference type="InterPro" id="IPR011990">
    <property type="entry name" value="TPR-like_helical_dom_sf"/>
</dbReference>
<dbReference type="STRING" id="1841481.ENSSLDP00000010325"/>
<accession>A0A3B4X2F9</accession>
<dbReference type="Gene3D" id="1.25.40.10">
    <property type="entry name" value="Tetratricopeptide repeat domain"/>
    <property type="match status" value="1"/>
</dbReference>
<dbReference type="Ensembl" id="ENSSLDT00000010702.1">
    <property type="protein sequence ID" value="ENSSLDP00000010325.1"/>
    <property type="gene ID" value="ENSSLDG00000008234.1"/>
</dbReference>
<reference evidence="1" key="1">
    <citation type="submission" date="2025-08" db="UniProtKB">
        <authorList>
            <consortium name="Ensembl"/>
        </authorList>
    </citation>
    <scope>IDENTIFICATION</scope>
</reference>
<name>A0A3B4X2F9_SERLL</name>
<dbReference type="GeneTree" id="ENSGT01030000234854"/>
<dbReference type="AlphaFoldDB" id="A0A3B4X2F9"/>
<dbReference type="PANTHER" id="PTHR47503:SF1">
    <property type="entry name" value="PURKINJE CELL PROTEIN 2 HOMOLOG"/>
    <property type="match status" value="1"/>
</dbReference>
<dbReference type="InterPro" id="IPR042168">
    <property type="entry name" value="Pcp2"/>
</dbReference>
<dbReference type="Pfam" id="PF02188">
    <property type="entry name" value="GoLoco"/>
    <property type="match status" value="2"/>
</dbReference>
<protein>
    <submittedName>
        <fullName evidence="1">Uncharacterized protein</fullName>
    </submittedName>
</protein>
<evidence type="ECO:0000313" key="1">
    <source>
        <dbReference type="Ensembl" id="ENSSLDP00000010325.1"/>
    </source>
</evidence>
<dbReference type="GO" id="GO:0005085">
    <property type="term" value="F:guanyl-nucleotide exchange factor activity"/>
    <property type="evidence" value="ECO:0007669"/>
    <property type="project" value="InterPro"/>
</dbReference>
<dbReference type="Proteomes" id="UP000261360">
    <property type="component" value="Unplaced"/>
</dbReference>
<keyword evidence="2" id="KW-1185">Reference proteome</keyword>
<dbReference type="SMART" id="SM00390">
    <property type="entry name" value="GoLoco"/>
    <property type="match status" value="2"/>
</dbReference>
<reference evidence="1" key="2">
    <citation type="submission" date="2025-09" db="UniProtKB">
        <authorList>
            <consortium name="Ensembl"/>
        </authorList>
    </citation>
    <scope>IDENTIFICATION</scope>
</reference>
<proteinExistence type="predicted"/>
<sequence length="127" mass="14009">MTSRCHCQGLTARYFALGCKGLSASPFTEDFFNLMSHSQRGRMDEQRCVLNVTPQSTPKHKPNSEKFLNLLANSQGRRLDDQRVSLPSLPGIQNGGTTSTSTAAEMDASYLCYMVSKVQVCPINSML</sequence>
<organism evidence="1 2">
    <name type="scientific">Seriola lalandi dorsalis</name>
    <dbReference type="NCBI Taxonomy" id="1841481"/>
    <lineage>
        <taxon>Eukaryota</taxon>
        <taxon>Metazoa</taxon>
        <taxon>Chordata</taxon>
        <taxon>Craniata</taxon>
        <taxon>Vertebrata</taxon>
        <taxon>Euteleostomi</taxon>
        <taxon>Actinopterygii</taxon>
        <taxon>Neopterygii</taxon>
        <taxon>Teleostei</taxon>
        <taxon>Neoteleostei</taxon>
        <taxon>Acanthomorphata</taxon>
        <taxon>Carangaria</taxon>
        <taxon>Carangiformes</taxon>
        <taxon>Carangidae</taxon>
        <taxon>Seriola</taxon>
    </lineage>
</organism>
<dbReference type="InterPro" id="IPR003109">
    <property type="entry name" value="GoLoco_motif"/>
</dbReference>
<evidence type="ECO:0000313" key="2">
    <source>
        <dbReference type="Proteomes" id="UP000261360"/>
    </source>
</evidence>